<keyword evidence="3 6" id="KW-0812">Transmembrane</keyword>
<dbReference type="RefSeq" id="WP_071153288.1">
    <property type="nucleotide sequence ID" value="NZ_CP019401.1"/>
</dbReference>
<keyword evidence="5 6" id="KW-0472">Membrane</keyword>
<evidence type="ECO:0000313" key="8">
    <source>
        <dbReference type="Proteomes" id="UP000189661"/>
    </source>
</evidence>
<keyword evidence="8" id="KW-1185">Reference proteome</keyword>
<dbReference type="Pfam" id="PF06081">
    <property type="entry name" value="ArAE_1"/>
    <property type="match status" value="1"/>
</dbReference>
<sequence>MKLGARIFKTGVAISMALYLANLLGLPSPVFAGVAAIFAIQPSIYRSYLTLLDQIYGNLIGAAIAIVFVLTIGSNYFTIGAAAILAIIVMLKLKLDKPVPLTLVTIIIIMDSSHSTDFLTFASLRFGTVLLGIISAFIVNMIFLPPKYETRLFTSIHSVSEEVIRWIRVSIRHASDHVSVKEDIEKLTENLVQVDQWYSFYKEERSYTKKQQYAKARKLVLYRQMIATSKKSLEVLKRLNRFENELMELPRHFHMMIQERLESLASYHEQLYMKYVGKLRPEHSEGSGKDAIIKRTEVMTIFIKEINLAHEEQDDEFSVYHLMHVLSAILDYEEQLEHLDLLIIAYLNYHSEEVDSNLENAI</sequence>
<dbReference type="Proteomes" id="UP000189661">
    <property type="component" value="Chromosome"/>
</dbReference>
<keyword evidence="4 6" id="KW-1133">Transmembrane helix</keyword>
<keyword evidence="2" id="KW-1003">Cell membrane</keyword>
<feature type="transmembrane region" description="Helical" evidence="6">
    <location>
        <begin position="12"/>
        <end position="40"/>
    </location>
</feature>
<accession>A0ABM6IQ43</accession>
<evidence type="ECO:0000256" key="2">
    <source>
        <dbReference type="ARBA" id="ARBA00022475"/>
    </source>
</evidence>
<organism evidence="7 8">
    <name type="scientific">Planococcus faecalis</name>
    <dbReference type="NCBI Taxonomy" id="1598147"/>
    <lineage>
        <taxon>Bacteria</taxon>
        <taxon>Bacillati</taxon>
        <taxon>Bacillota</taxon>
        <taxon>Bacilli</taxon>
        <taxon>Bacillales</taxon>
        <taxon>Caryophanaceae</taxon>
        <taxon>Planococcus</taxon>
    </lineage>
</organism>
<feature type="transmembrane region" description="Helical" evidence="6">
    <location>
        <begin position="122"/>
        <end position="144"/>
    </location>
</feature>
<evidence type="ECO:0000256" key="5">
    <source>
        <dbReference type="ARBA" id="ARBA00023136"/>
    </source>
</evidence>
<evidence type="ECO:0008006" key="9">
    <source>
        <dbReference type="Google" id="ProtNLM"/>
    </source>
</evidence>
<evidence type="ECO:0000256" key="1">
    <source>
        <dbReference type="ARBA" id="ARBA00004651"/>
    </source>
</evidence>
<dbReference type="EMBL" id="CP019401">
    <property type="protein sequence ID" value="AQU78684.1"/>
    <property type="molecule type" value="Genomic_DNA"/>
</dbReference>
<protein>
    <recommendedName>
        <fullName evidence="9">Aromatic acid exporter family protein</fullName>
    </recommendedName>
</protein>
<dbReference type="PANTHER" id="PTHR30509:SF27">
    <property type="entry name" value="UPF0421 PROTEIN YGAE"/>
    <property type="match status" value="1"/>
</dbReference>
<proteinExistence type="predicted"/>
<evidence type="ECO:0000313" key="7">
    <source>
        <dbReference type="EMBL" id="AQU78684.1"/>
    </source>
</evidence>
<comment type="subcellular location">
    <subcellularLocation>
        <location evidence="1">Cell membrane</location>
        <topology evidence="1">Multi-pass membrane protein</topology>
    </subcellularLocation>
</comment>
<dbReference type="PANTHER" id="PTHR30509">
    <property type="entry name" value="P-HYDROXYBENZOIC ACID EFFLUX PUMP SUBUNIT-RELATED"/>
    <property type="match status" value="1"/>
</dbReference>
<reference evidence="7 8" key="1">
    <citation type="submission" date="2017-01" db="EMBL/GenBank/DDBJ databases">
        <title>Planococcus faecalis genome complete sequence.</title>
        <authorList>
            <person name="Lee P.C."/>
        </authorList>
    </citation>
    <scope>NUCLEOTIDE SEQUENCE [LARGE SCALE GENOMIC DNA]</scope>
    <source>
        <strain evidence="7 8">AJ003</strain>
    </source>
</reference>
<evidence type="ECO:0000256" key="3">
    <source>
        <dbReference type="ARBA" id="ARBA00022692"/>
    </source>
</evidence>
<name>A0ABM6IQ43_9BACL</name>
<feature type="transmembrane region" description="Helical" evidence="6">
    <location>
        <begin position="60"/>
        <end position="91"/>
    </location>
</feature>
<evidence type="ECO:0000256" key="4">
    <source>
        <dbReference type="ARBA" id="ARBA00022989"/>
    </source>
</evidence>
<evidence type="ECO:0000256" key="6">
    <source>
        <dbReference type="SAM" id="Phobius"/>
    </source>
</evidence>
<gene>
    <name evidence="7" type="ORF">AJGP001_04960</name>
</gene>
<dbReference type="InterPro" id="IPR010343">
    <property type="entry name" value="ArAE_1"/>
</dbReference>